<reference evidence="2" key="1">
    <citation type="submission" date="2018-06" db="EMBL/GenBank/DDBJ databases">
        <authorList>
            <person name="Lum Nde A."/>
            <person name="Hugo C."/>
        </authorList>
    </citation>
    <scope>NUCLEOTIDE SEQUENCE [LARGE SCALE GENOMIC DNA]</scope>
    <source>
        <strain evidence="2">1_F178</strain>
    </source>
</reference>
<evidence type="ECO:0000313" key="2">
    <source>
        <dbReference type="Proteomes" id="UP000256686"/>
    </source>
</evidence>
<dbReference type="SUPFAM" id="SSF48452">
    <property type="entry name" value="TPR-like"/>
    <property type="match status" value="1"/>
</dbReference>
<organism evidence="1 2">
    <name type="scientific">Chryseobacterium pennae</name>
    <dbReference type="NCBI Taxonomy" id="2258962"/>
    <lineage>
        <taxon>Bacteria</taxon>
        <taxon>Pseudomonadati</taxon>
        <taxon>Bacteroidota</taxon>
        <taxon>Flavobacteriia</taxon>
        <taxon>Flavobacteriales</taxon>
        <taxon>Weeksellaceae</taxon>
        <taxon>Chryseobacterium group</taxon>
        <taxon>Chryseobacterium</taxon>
    </lineage>
</organism>
<sequence length="307" mass="36824">MYKGYRLSEKLKQKCFVQRLANCVYLRTDIIIKDSLPMKIVFLLFPVIIFSQSRTMTKDLNDVQKKIFMNLLKEDAKVSVFSVQHQLYLDSIITIVPKEAFFWQQKAMPLFKQRKYELGMEYLNKAVELDTTDHYKEYRAFIKCLFQKNYTGALSEFEELSKKYESGTVMDHPYSFWMALCYLQMNRFDLSRQYMEKAVAFGRKRDFVNPYEMFYLGVIEYETDNYSKAAAYFDVSLKYYKDFADAKYYKAMSLLKMNKNEEAKVLFQESKENFEKGNSFNEGNSLYESFPYQVFRFTYAYSEKYFK</sequence>
<dbReference type="SMART" id="SM00028">
    <property type="entry name" value="TPR"/>
    <property type="match status" value="4"/>
</dbReference>
<comment type="caution">
    <text evidence="1">The sequence shown here is derived from an EMBL/GenBank/DDBJ whole genome shotgun (WGS) entry which is preliminary data.</text>
</comment>
<dbReference type="Pfam" id="PF13174">
    <property type="entry name" value="TPR_6"/>
    <property type="match status" value="1"/>
</dbReference>
<dbReference type="Gene3D" id="1.25.40.10">
    <property type="entry name" value="Tetratricopeptide repeat domain"/>
    <property type="match status" value="1"/>
</dbReference>
<dbReference type="EMBL" id="QNVT01000011">
    <property type="protein sequence ID" value="REC61982.1"/>
    <property type="molecule type" value="Genomic_DNA"/>
</dbReference>
<name>A0A3D9C921_9FLAO</name>
<dbReference type="AlphaFoldDB" id="A0A3D9C921"/>
<dbReference type="Proteomes" id="UP000256686">
    <property type="component" value="Unassembled WGS sequence"/>
</dbReference>
<proteinExistence type="predicted"/>
<evidence type="ECO:0000313" key="1">
    <source>
        <dbReference type="EMBL" id="REC61982.1"/>
    </source>
</evidence>
<accession>A0A3D9C921</accession>
<dbReference type="Pfam" id="PF13181">
    <property type="entry name" value="TPR_8"/>
    <property type="match status" value="2"/>
</dbReference>
<protein>
    <submittedName>
        <fullName evidence="1">Uncharacterized protein</fullName>
    </submittedName>
</protein>
<dbReference type="InterPro" id="IPR011990">
    <property type="entry name" value="TPR-like_helical_dom_sf"/>
</dbReference>
<gene>
    <name evidence="1" type="ORF">DRF65_13220</name>
</gene>
<keyword evidence="2" id="KW-1185">Reference proteome</keyword>
<dbReference type="InterPro" id="IPR019734">
    <property type="entry name" value="TPR_rpt"/>
</dbReference>